<reference evidence="2 3" key="1">
    <citation type="submission" date="2016-10" db="EMBL/GenBank/DDBJ databases">
        <title>Draft Genome sequence of Roseomonas sp. strain M3.</title>
        <authorList>
            <person name="Subhash Y."/>
            <person name="Lee S."/>
        </authorList>
    </citation>
    <scope>NUCLEOTIDE SEQUENCE [LARGE SCALE GENOMIC DNA]</scope>
    <source>
        <strain evidence="2 3">M3</strain>
    </source>
</reference>
<keyword evidence="1" id="KW-0732">Signal</keyword>
<dbReference type="RefSeq" id="WP_076955705.1">
    <property type="nucleotide sequence ID" value="NZ_MLCO01000013.1"/>
</dbReference>
<dbReference type="AlphaFoldDB" id="A0A1V2H7H0"/>
<organism evidence="2 3">
    <name type="scientific">Teichococcus deserti</name>
    <dbReference type="NCBI Taxonomy" id="1817963"/>
    <lineage>
        <taxon>Bacteria</taxon>
        <taxon>Pseudomonadati</taxon>
        <taxon>Pseudomonadota</taxon>
        <taxon>Alphaproteobacteria</taxon>
        <taxon>Acetobacterales</taxon>
        <taxon>Roseomonadaceae</taxon>
        <taxon>Roseomonas</taxon>
    </lineage>
</organism>
<evidence type="ECO:0000313" key="2">
    <source>
        <dbReference type="EMBL" id="ONG58726.1"/>
    </source>
</evidence>
<keyword evidence="3" id="KW-1185">Reference proteome</keyword>
<name>A0A1V2H7H0_9PROT</name>
<dbReference type="Pfam" id="PF12098">
    <property type="entry name" value="DUF3574"/>
    <property type="match status" value="1"/>
</dbReference>
<dbReference type="EMBL" id="MLCO01000013">
    <property type="protein sequence ID" value="ONG58726.1"/>
    <property type="molecule type" value="Genomic_DNA"/>
</dbReference>
<feature type="chain" id="PRO_5012889043" description="DUF3574 domain-containing protein" evidence="1">
    <location>
        <begin position="24"/>
        <end position="130"/>
    </location>
</feature>
<dbReference type="OrthoDB" id="794286at2"/>
<dbReference type="InterPro" id="IPR021957">
    <property type="entry name" value="DUF3574"/>
</dbReference>
<accession>A0A1V2H7H0</accession>
<gene>
    <name evidence="2" type="ORF">BKE38_01980</name>
</gene>
<sequence length="130" mass="13746">MQLSFLVLLPLLAACSPCPSSLAPVSVAELFFGRGLPDGGFVPPSAWDEFLADVVTPAFPDGLTVEDSAGQWRNADGQVIREPSKHLMLVLPGTDAAGAAHRAAPLAQAWRQRHGQDSVLLLVREACAAF</sequence>
<evidence type="ECO:0000256" key="1">
    <source>
        <dbReference type="SAM" id="SignalP"/>
    </source>
</evidence>
<evidence type="ECO:0000313" key="3">
    <source>
        <dbReference type="Proteomes" id="UP000188879"/>
    </source>
</evidence>
<comment type="caution">
    <text evidence="2">The sequence shown here is derived from an EMBL/GenBank/DDBJ whole genome shotgun (WGS) entry which is preliminary data.</text>
</comment>
<dbReference type="Proteomes" id="UP000188879">
    <property type="component" value="Unassembled WGS sequence"/>
</dbReference>
<feature type="signal peptide" evidence="1">
    <location>
        <begin position="1"/>
        <end position="23"/>
    </location>
</feature>
<protein>
    <recommendedName>
        <fullName evidence="4">DUF3574 domain-containing protein</fullName>
    </recommendedName>
</protein>
<evidence type="ECO:0008006" key="4">
    <source>
        <dbReference type="Google" id="ProtNLM"/>
    </source>
</evidence>
<proteinExistence type="predicted"/>